<dbReference type="PANTHER" id="PTHR34940">
    <property type="entry name" value="PHOTOSYSTEM II 5 KDA PROTEIN, CHLOROPLASTIC"/>
    <property type="match status" value="1"/>
</dbReference>
<gene>
    <name evidence="1" type="ORF">Tsubulata_000570</name>
</gene>
<evidence type="ECO:0008006" key="3">
    <source>
        <dbReference type="Google" id="ProtNLM"/>
    </source>
</evidence>
<evidence type="ECO:0000313" key="2">
    <source>
        <dbReference type="Proteomes" id="UP001141552"/>
    </source>
</evidence>
<dbReference type="InterPro" id="IPR040296">
    <property type="entry name" value="PSBT"/>
</dbReference>
<dbReference type="Proteomes" id="UP001141552">
    <property type="component" value="Unassembled WGS sequence"/>
</dbReference>
<organism evidence="1 2">
    <name type="scientific">Turnera subulata</name>
    <dbReference type="NCBI Taxonomy" id="218843"/>
    <lineage>
        <taxon>Eukaryota</taxon>
        <taxon>Viridiplantae</taxon>
        <taxon>Streptophyta</taxon>
        <taxon>Embryophyta</taxon>
        <taxon>Tracheophyta</taxon>
        <taxon>Spermatophyta</taxon>
        <taxon>Magnoliopsida</taxon>
        <taxon>eudicotyledons</taxon>
        <taxon>Gunneridae</taxon>
        <taxon>Pentapetalae</taxon>
        <taxon>rosids</taxon>
        <taxon>fabids</taxon>
        <taxon>Malpighiales</taxon>
        <taxon>Passifloraceae</taxon>
        <taxon>Turnera</taxon>
    </lineage>
</organism>
<reference evidence="1" key="1">
    <citation type="submission" date="2022-02" db="EMBL/GenBank/DDBJ databases">
        <authorList>
            <person name="Henning P.M."/>
            <person name="McCubbin A.G."/>
            <person name="Shore J.S."/>
        </authorList>
    </citation>
    <scope>NUCLEOTIDE SEQUENCE</scope>
    <source>
        <strain evidence="1">F60SS</strain>
        <tissue evidence="1">Leaves</tissue>
    </source>
</reference>
<accession>A0A9Q0FMK0</accession>
<comment type="caution">
    <text evidence="1">The sequence shown here is derived from an EMBL/GenBank/DDBJ whole genome shotgun (WGS) entry which is preliminary data.</text>
</comment>
<keyword evidence="2" id="KW-1185">Reference proteome</keyword>
<dbReference type="EMBL" id="JAKUCV010004974">
    <property type="protein sequence ID" value="KAJ4833345.1"/>
    <property type="molecule type" value="Genomic_DNA"/>
</dbReference>
<reference evidence="1" key="2">
    <citation type="journal article" date="2023" name="Plants (Basel)">
        <title>Annotation of the Turnera subulata (Passifloraceae) Draft Genome Reveals the S-Locus Evolved after the Divergence of Turneroideae from Passifloroideae in a Stepwise Manner.</title>
        <authorList>
            <person name="Henning P.M."/>
            <person name="Roalson E.H."/>
            <person name="Mir W."/>
            <person name="McCubbin A.G."/>
            <person name="Shore J.S."/>
        </authorList>
    </citation>
    <scope>NUCLEOTIDE SEQUENCE</scope>
    <source>
        <strain evidence="1">F60SS</strain>
    </source>
</reference>
<dbReference type="AlphaFoldDB" id="A0A9Q0FMK0"/>
<protein>
    <recommendedName>
        <fullName evidence="3">Photosystem II 5 kDa protein, chloroplastic</fullName>
    </recommendedName>
</protein>
<sequence length="102" mass="10414">MATATMMTAASFLSCSKATGNHSGLVSRRRLVVLANAGRGTEGETATTNGRRDLVFAAAAAAVCSVARVAAAAEEPKRGSPEARKAYAAVCISNPSATICRR</sequence>
<evidence type="ECO:0000313" key="1">
    <source>
        <dbReference type="EMBL" id="KAJ4833345.1"/>
    </source>
</evidence>
<dbReference type="PANTHER" id="PTHR34940:SF4">
    <property type="entry name" value="OS02G0581100 PROTEIN"/>
    <property type="match status" value="1"/>
</dbReference>
<name>A0A9Q0FMK0_9ROSI</name>
<proteinExistence type="predicted"/>